<organism evidence="10 11">
    <name type="scientific">Saccharopolyspora erythraea</name>
    <name type="common">Streptomyces erythraeus</name>
    <dbReference type="NCBI Taxonomy" id="1836"/>
    <lineage>
        <taxon>Bacteria</taxon>
        <taxon>Bacillati</taxon>
        <taxon>Actinomycetota</taxon>
        <taxon>Actinomycetes</taxon>
        <taxon>Pseudonocardiales</taxon>
        <taxon>Pseudonocardiaceae</taxon>
        <taxon>Saccharopolyspora</taxon>
    </lineage>
</organism>
<feature type="domain" description="ABC3 transporter permease C-terminal" evidence="8">
    <location>
        <begin position="258"/>
        <end position="378"/>
    </location>
</feature>
<dbReference type="InterPro" id="IPR025857">
    <property type="entry name" value="MacB_PCD"/>
</dbReference>
<feature type="domain" description="MacB-like periplasmic core" evidence="9">
    <location>
        <begin position="19"/>
        <end position="221"/>
    </location>
</feature>
<keyword evidence="11" id="KW-1185">Reference proteome</keyword>
<dbReference type="InterPro" id="IPR050250">
    <property type="entry name" value="Macrolide_Exporter_MacB"/>
</dbReference>
<name>A0ABN1C872_SACER</name>
<evidence type="ECO:0000313" key="10">
    <source>
        <dbReference type="EMBL" id="GAA0513788.1"/>
    </source>
</evidence>
<dbReference type="RefSeq" id="WP_009945631.1">
    <property type="nucleotide sequence ID" value="NZ_BAAAGS010000005.1"/>
</dbReference>
<keyword evidence="4 7" id="KW-1133">Transmembrane helix</keyword>
<evidence type="ECO:0000259" key="8">
    <source>
        <dbReference type="Pfam" id="PF02687"/>
    </source>
</evidence>
<evidence type="ECO:0000259" key="9">
    <source>
        <dbReference type="Pfam" id="PF12704"/>
    </source>
</evidence>
<comment type="subcellular location">
    <subcellularLocation>
        <location evidence="1">Cell membrane</location>
        <topology evidence="1">Multi-pass membrane protein</topology>
    </subcellularLocation>
</comment>
<feature type="domain" description="ABC3 transporter permease C-terminal" evidence="8">
    <location>
        <begin position="700"/>
        <end position="817"/>
    </location>
</feature>
<feature type="transmembrane region" description="Helical" evidence="7">
    <location>
        <begin position="254"/>
        <end position="279"/>
    </location>
</feature>
<feature type="transmembrane region" description="Helical" evidence="7">
    <location>
        <begin position="742"/>
        <end position="768"/>
    </location>
</feature>
<evidence type="ECO:0000256" key="7">
    <source>
        <dbReference type="SAM" id="Phobius"/>
    </source>
</evidence>
<evidence type="ECO:0000256" key="6">
    <source>
        <dbReference type="ARBA" id="ARBA00038076"/>
    </source>
</evidence>
<dbReference type="EMBL" id="BAAAGS010000005">
    <property type="protein sequence ID" value="GAA0513788.1"/>
    <property type="molecule type" value="Genomic_DNA"/>
</dbReference>
<keyword evidence="2" id="KW-1003">Cell membrane</keyword>
<evidence type="ECO:0000256" key="3">
    <source>
        <dbReference type="ARBA" id="ARBA00022692"/>
    </source>
</evidence>
<dbReference type="InterPro" id="IPR003838">
    <property type="entry name" value="ABC3_permease_C"/>
</dbReference>
<feature type="transmembrane region" description="Helical" evidence="7">
    <location>
        <begin position="399"/>
        <end position="423"/>
    </location>
</feature>
<evidence type="ECO:0000256" key="1">
    <source>
        <dbReference type="ARBA" id="ARBA00004651"/>
    </source>
</evidence>
<dbReference type="PANTHER" id="PTHR30572">
    <property type="entry name" value="MEMBRANE COMPONENT OF TRANSPORTER-RELATED"/>
    <property type="match status" value="1"/>
</dbReference>
<feature type="transmembrane region" description="Helical" evidence="7">
    <location>
        <begin position="344"/>
        <end position="367"/>
    </location>
</feature>
<evidence type="ECO:0000256" key="4">
    <source>
        <dbReference type="ARBA" id="ARBA00022989"/>
    </source>
</evidence>
<dbReference type="Pfam" id="PF12704">
    <property type="entry name" value="MacB_PCD"/>
    <property type="match status" value="1"/>
</dbReference>
<feature type="transmembrane region" description="Helical" evidence="7">
    <location>
        <begin position="692"/>
        <end position="721"/>
    </location>
</feature>
<dbReference type="Pfam" id="PF02687">
    <property type="entry name" value="FtsX"/>
    <property type="match status" value="2"/>
</dbReference>
<reference evidence="10 11" key="1">
    <citation type="journal article" date="2019" name="Int. J. Syst. Evol. Microbiol.">
        <title>The Global Catalogue of Microorganisms (GCM) 10K type strain sequencing project: providing services to taxonomists for standard genome sequencing and annotation.</title>
        <authorList>
            <consortium name="The Broad Institute Genomics Platform"/>
            <consortium name="The Broad Institute Genome Sequencing Center for Infectious Disease"/>
            <person name="Wu L."/>
            <person name="Ma J."/>
        </authorList>
    </citation>
    <scope>NUCLEOTIDE SEQUENCE [LARGE SCALE GENOMIC DNA]</scope>
    <source>
        <strain evidence="10 11">JCM 10303</strain>
    </source>
</reference>
<feature type="transmembrane region" description="Helical" evidence="7">
    <location>
        <begin position="476"/>
        <end position="494"/>
    </location>
</feature>
<proteinExistence type="inferred from homology"/>
<evidence type="ECO:0000313" key="11">
    <source>
        <dbReference type="Proteomes" id="UP001500729"/>
    </source>
</evidence>
<feature type="transmembrane region" description="Helical" evidence="7">
    <location>
        <begin position="12"/>
        <end position="36"/>
    </location>
</feature>
<feature type="transmembrane region" description="Helical" evidence="7">
    <location>
        <begin position="429"/>
        <end position="455"/>
    </location>
</feature>
<feature type="transmembrane region" description="Helical" evidence="7">
    <location>
        <begin position="303"/>
        <end position="332"/>
    </location>
</feature>
<gene>
    <name evidence="10" type="ORF">GCM10009533_10850</name>
</gene>
<accession>A0ABN1C872</accession>
<protein>
    <submittedName>
        <fullName evidence="10">FtsX-like permease family protein</fullName>
    </submittedName>
</protein>
<dbReference type="Proteomes" id="UP001500729">
    <property type="component" value="Unassembled WGS sequence"/>
</dbReference>
<evidence type="ECO:0000256" key="2">
    <source>
        <dbReference type="ARBA" id="ARBA00022475"/>
    </source>
</evidence>
<keyword evidence="3 7" id="KW-0812">Transmembrane</keyword>
<comment type="caution">
    <text evidence="10">The sequence shown here is derived from an EMBL/GenBank/DDBJ whole genome shotgun (WGS) entry which is preliminary data.</text>
</comment>
<keyword evidence="5 7" id="KW-0472">Membrane</keyword>
<sequence>MLQNTLNQLRANVGRVSAAALAIVLGVAFVAATLVFTGTLESSTSRAVAAPELAADLVVGTESESFRRGDAQKVGAVPGVAVSQFRYNDNAETFWNGGSGYSSVFVVPPDPRLQWFSLAEGRLPGAGNEVALDSVAARSAGLGVGGTITAKTLSYDTGEVQTEFRITGLVDTGRTLVTGGSTPSLFAAPAKLEELGLVSVGGIDVLVDEGADAETVRSAIGEAMGPGFSVKTGEQRAKEAADQLGPMSAVINAMLLPFSAIALFVAGFVIVNTFSVLFAQRSRQYALLRCVGASRSQIRGSALLEALIIGAVASVAGTAFGVFVAALVGWPLGLTKSAVDFGSLGITALSLLVPPVVGVLVTLLAALAPAGRATRVSPLAALRPVVEASVARRMGRVRLVFALVLSVIGLALLVAGAFGGSLAMAVPGALLAAIGVLLWTPSLIPAVATLFGGLFRFAGPTGVLATGNAVRNPYRAASTSTALMIGVGLIVTLLTGTATAQETATARVDERFPVDAMVTSETGALPPEVVQKARNLDGVAAAMELRAADVEIDYSSHRVLGADPAKFRDIARHGGGVLKPGTALMNPTDLEYSDVKAGEQLRIPARDGGTVPVRLVASDLAQDDQIVLAESDLAKIAPDAQVSAVWLRADDSVDTKVFVDDLSGFYTGSGGGSVQLSGAAPMRAQIGTVLDIMLSVVTGLLGVAVIIAVVGIANTLGLSVLERGRESALLRALGLTRGQLRGTLAFEAVLLALVGALLGAVLGVLFAWAGATALFGQLGFESSFHVPFGRLLLVLGCAVLAGVLASVLPARRAARAAPAEALSDE</sequence>
<comment type="similarity">
    <text evidence="6">Belongs to the ABC-4 integral membrane protein family.</text>
</comment>
<feature type="transmembrane region" description="Helical" evidence="7">
    <location>
        <begin position="788"/>
        <end position="808"/>
    </location>
</feature>
<dbReference type="PANTHER" id="PTHR30572:SF4">
    <property type="entry name" value="ABC TRANSPORTER PERMEASE YTRF"/>
    <property type="match status" value="1"/>
</dbReference>
<evidence type="ECO:0000256" key="5">
    <source>
        <dbReference type="ARBA" id="ARBA00023136"/>
    </source>
</evidence>